<name>A0ABQ7HWZ7_9MICR</name>
<accession>A0ABQ7HWZ7</accession>
<proteinExistence type="predicted"/>
<evidence type="ECO:0000313" key="2">
    <source>
        <dbReference type="Proteomes" id="UP001516464"/>
    </source>
</evidence>
<dbReference type="Proteomes" id="UP001516464">
    <property type="component" value="Unassembled WGS sequence"/>
</dbReference>
<keyword evidence="2" id="KW-1185">Reference proteome</keyword>
<gene>
    <name evidence="1" type="ORF">TCON_2085</name>
</gene>
<reference evidence="1 2" key="1">
    <citation type="submission" date="2019-01" db="EMBL/GenBank/DDBJ databases">
        <title>Genomes sequencing and comparative genomics of infectious freshwater microsporidia, Cucumispora dikerogammari and Thelohania contejeani.</title>
        <authorList>
            <person name="Cormier A."/>
            <person name="Giraud I."/>
            <person name="Wattier R."/>
            <person name="Teixeira M."/>
            <person name="Grandjean F."/>
            <person name="Rigaud T."/>
            <person name="Cordaux R."/>
        </authorList>
    </citation>
    <scope>NUCLEOTIDE SEQUENCE [LARGE SCALE GENOMIC DNA]</scope>
    <source>
        <strain evidence="1">T1</strain>
        <tissue evidence="1">Spores</tissue>
    </source>
</reference>
<sequence length="196" mass="23247">MKKHEFESIRSYENSFGLDPIIPDQCPSTIKCFIDKFIPLYNNRIKHNENIQESDIINEILSSEKLKKVINSIKPEVLYENFKLVDNNSDNLALIYNQLVLNIKNDMINALNINSDLKCQYHLLYSKMLFYAYFSKNIIYLIGDNISESNYDLSYFSSEIIKYYQFYSWMNKNLKILKYQVEINDESIRLAIQSKN</sequence>
<protein>
    <submittedName>
        <fullName evidence="1">Uncharacterized protein</fullName>
    </submittedName>
</protein>
<comment type="caution">
    <text evidence="1">The sequence shown here is derived from an EMBL/GenBank/DDBJ whole genome shotgun (WGS) entry which is preliminary data.</text>
</comment>
<dbReference type="EMBL" id="SBIQ01000199">
    <property type="protein sequence ID" value="KAF7682696.1"/>
    <property type="molecule type" value="Genomic_DNA"/>
</dbReference>
<organism evidence="1 2">
    <name type="scientific">Astathelohania contejeani</name>
    <dbReference type="NCBI Taxonomy" id="164912"/>
    <lineage>
        <taxon>Eukaryota</taxon>
        <taxon>Fungi</taxon>
        <taxon>Fungi incertae sedis</taxon>
        <taxon>Microsporidia</taxon>
        <taxon>Astathelohaniidae</taxon>
        <taxon>Astathelohania</taxon>
    </lineage>
</organism>
<evidence type="ECO:0000313" key="1">
    <source>
        <dbReference type="EMBL" id="KAF7682696.1"/>
    </source>
</evidence>